<accession>A0A938WZS4</accession>
<reference evidence="1" key="1">
    <citation type="submission" date="2020-08" db="EMBL/GenBank/DDBJ databases">
        <authorList>
            <person name="Cejkova D."/>
            <person name="Kubasova T."/>
            <person name="Jahodarova E."/>
            <person name="Rychlik I."/>
        </authorList>
    </citation>
    <scope>NUCLEOTIDE SEQUENCE</scope>
    <source>
        <strain evidence="1">An836</strain>
    </source>
</reference>
<sequence length="80" mass="9183">MLKITGNTWRYAPDDVPLLDWREAGLRKPCVVRCDKVARITADDIAWDDTPVYGRLSHQDALRVAVKVMEIQKRADSESR</sequence>
<evidence type="ECO:0000313" key="1">
    <source>
        <dbReference type="EMBL" id="MBM6699627.1"/>
    </source>
</evidence>
<proteinExistence type="predicted"/>
<dbReference type="RefSeq" id="WP_204468527.1">
    <property type="nucleotide sequence ID" value="NZ_JACLYU010000006.1"/>
</dbReference>
<dbReference type="AlphaFoldDB" id="A0A938WZS4"/>
<gene>
    <name evidence="1" type="ORF">H7U32_04720</name>
</gene>
<organism evidence="1 2">
    <name type="scientific">Bifidobacterium pullorum subsp. saeculare</name>
    <dbReference type="NCBI Taxonomy" id="78257"/>
    <lineage>
        <taxon>Bacteria</taxon>
        <taxon>Bacillati</taxon>
        <taxon>Actinomycetota</taxon>
        <taxon>Actinomycetes</taxon>
        <taxon>Bifidobacteriales</taxon>
        <taxon>Bifidobacteriaceae</taxon>
        <taxon>Bifidobacterium</taxon>
    </lineage>
</organism>
<name>A0A938WZS4_9BIFI</name>
<reference evidence="1" key="2">
    <citation type="journal article" date="2021" name="Sci. Rep.">
        <title>The distribution of antibiotic resistance genes in chicken gut microbiota commensals.</title>
        <authorList>
            <person name="Juricova H."/>
            <person name="Matiasovicova J."/>
            <person name="Kubasova T."/>
            <person name="Cejkova D."/>
            <person name="Rychlik I."/>
        </authorList>
    </citation>
    <scope>NUCLEOTIDE SEQUENCE</scope>
    <source>
        <strain evidence="1">An836</strain>
    </source>
</reference>
<evidence type="ECO:0000313" key="2">
    <source>
        <dbReference type="Proteomes" id="UP000718821"/>
    </source>
</evidence>
<comment type="caution">
    <text evidence="1">The sequence shown here is derived from an EMBL/GenBank/DDBJ whole genome shotgun (WGS) entry which is preliminary data.</text>
</comment>
<protein>
    <submittedName>
        <fullName evidence="1">Uncharacterized protein</fullName>
    </submittedName>
</protein>
<keyword evidence="2" id="KW-1185">Reference proteome</keyword>
<dbReference type="Proteomes" id="UP000718821">
    <property type="component" value="Unassembled WGS sequence"/>
</dbReference>
<dbReference type="EMBL" id="JACLYU010000006">
    <property type="protein sequence ID" value="MBM6699627.1"/>
    <property type="molecule type" value="Genomic_DNA"/>
</dbReference>